<dbReference type="Proteomes" id="UP001057402">
    <property type="component" value="Chromosome 11"/>
</dbReference>
<keyword evidence="2" id="KW-1185">Reference proteome</keyword>
<proteinExistence type="predicted"/>
<accession>A0ACB9LGK5</accession>
<protein>
    <submittedName>
        <fullName evidence="1">Uncharacterized protein</fullName>
    </submittedName>
</protein>
<evidence type="ECO:0000313" key="1">
    <source>
        <dbReference type="EMBL" id="KAI4310637.1"/>
    </source>
</evidence>
<reference evidence="2" key="1">
    <citation type="journal article" date="2023" name="Front. Plant Sci.">
        <title>Chromosomal-level genome assembly of Melastoma candidum provides insights into trichome evolution.</title>
        <authorList>
            <person name="Zhong Y."/>
            <person name="Wu W."/>
            <person name="Sun C."/>
            <person name="Zou P."/>
            <person name="Liu Y."/>
            <person name="Dai S."/>
            <person name="Zhou R."/>
        </authorList>
    </citation>
    <scope>NUCLEOTIDE SEQUENCE [LARGE SCALE GENOMIC DNA]</scope>
</reference>
<name>A0ACB9LGK5_9MYRT</name>
<gene>
    <name evidence="1" type="ORF">MLD38_035601</name>
</gene>
<sequence>MRKGSNSVGPFAVERDSSSFLRPPIEFPFSNLISFWKVLDFFNFSNCFRSRFEGDLLSGGFLVGLSNGDGDMRDLL</sequence>
<evidence type="ECO:0000313" key="2">
    <source>
        <dbReference type="Proteomes" id="UP001057402"/>
    </source>
</evidence>
<dbReference type="EMBL" id="CM042890">
    <property type="protein sequence ID" value="KAI4310637.1"/>
    <property type="molecule type" value="Genomic_DNA"/>
</dbReference>
<organism evidence="1 2">
    <name type="scientific">Melastoma candidum</name>
    <dbReference type="NCBI Taxonomy" id="119954"/>
    <lineage>
        <taxon>Eukaryota</taxon>
        <taxon>Viridiplantae</taxon>
        <taxon>Streptophyta</taxon>
        <taxon>Embryophyta</taxon>
        <taxon>Tracheophyta</taxon>
        <taxon>Spermatophyta</taxon>
        <taxon>Magnoliopsida</taxon>
        <taxon>eudicotyledons</taxon>
        <taxon>Gunneridae</taxon>
        <taxon>Pentapetalae</taxon>
        <taxon>rosids</taxon>
        <taxon>malvids</taxon>
        <taxon>Myrtales</taxon>
        <taxon>Melastomataceae</taxon>
        <taxon>Melastomatoideae</taxon>
        <taxon>Melastomateae</taxon>
        <taxon>Melastoma</taxon>
    </lineage>
</organism>
<comment type="caution">
    <text evidence="1">The sequence shown here is derived from an EMBL/GenBank/DDBJ whole genome shotgun (WGS) entry which is preliminary data.</text>
</comment>